<feature type="transmembrane region" description="Helical" evidence="8">
    <location>
        <begin position="228"/>
        <end position="255"/>
    </location>
</feature>
<feature type="transmembrane region" description="Helical" evidence="8">
    <location>
        <begin position="295"/>
        <end position="314"/>
    </location>
</feature>
<proteinExistence type="inferred from homology"/>
<evidence type="ECO:0000256" key="6">
    <source>
        <dbReference type="ARBA" id="ARBA00022989"/>
    </source>
</evidence>
<reference evidence="10" key="1">
    <citation type="submission" date="2020-08" db="EMBL/GenBank/DDBJ databases">
        <title>Taxonomic study for Lactobacillus species isolated from hardwood bark.</title>
        <authorList>
            <person name="Tohno M."/>
            <person name="Tanizawa Y."/>
        </authorList>
    </citation>
    <scope>NUCLEOTIDE SEQUENCE</scope>
    <source>
        <strain evidence="10">B40</strain>
    </source>
</reference>
<accession>A0A916QIV7</accession>
<feature type="transmembrane region" description="Helical" evidence="8">
    <location>
        <begin position="261"/>
        <end position="283"/>
    </location>
</feature>
<keyword evidence="6 8" id="KW-1133">Transmembrane helix</keyword>
<keyword evidence="7 8" id="KW-0472">Membrane</keyword>
<evidence type="ECO:0000256" key="5">
    <source>
        <dbReference type="ARBA" id="ARBA00022692"/>
    </source>
</evidence>
<comment type="caution">
    <text evidence="10">The sequence shown here is derived from an EMBL/GenBank/DDBJ whole genome shotgun (WGS) entry which is preliminary data.</text>
</comment>
<dbReference type="InterPro" id="IPR013525">
    <property type="entry name" value="ABC2_TM"/>
</dbReference>
<evidence type="ECO:0000256" key="4">
    <source>
        <dbReference type="ARBA" id="ARBA00022475"/>
    </source>
</evidence>
<dbReference type="RefSeq" id="WP_212780147.1">
    <property type="nucleotide sequence ID" value="NZ_BMAY01000002.1"/>
</dbReference>
<evidence type="ECO:0000256" key="7">
    <source>
        <dbReference type="ARBA" id="ARBA00023136"/>
    </source>
</evidence>
<dbReference type="PANTHER" id="PTHR30294:SF38">
    <property type="entry name" value="TRANSPORT PERMEASE PROTEIN"/>
    <property type="match status" value="1"/>
</dbReference>
<dbReference type="GO" id="GO:0005886">
    <property type="term" value="C:plasma membrane"/>
    <property type="evidence" value="ECO:0007669"/>
    <property type="project" value="UniProtKB-SubCell"/>
</dbReference>
<evidence type="ECO:0000313" key="10">
    <source>
        <dbReference type="EMBL" id="GFZ26442.1"/>
    </source>
</evidence>
<feature type="transmembrane region" description="Helical" evidence="8">
    <location>
        <begin position="350"/>
        <end position="372"/>
    </location>
</feature>
<dbReference type="GO" id="GO:0140359">
    <property type="term" value="F:ABC-type transporter activity"/>
    <property type="evidence" value="ECO:0007669"/>
    <property type="project" value="InterPro"/>
</dbReference>
<dbReference type="EMBL" id="BMAY01000002">
    <property type="protein sequence ID" value="GFZ26442.1"/>
    <property type="molecule type" value="Genomic_DNA"/>
</dbReference>
<feature type="domain" description="ABC transmembrane type-2" evidence="9">
    <location>
        <begin position="135"/>
        <end position="375"/>
    </location>
</feature>
<evidence type="ECO:0000256" key="1">
    <source>
        <dbReference type="ARBA" id="ARBA00004651"/>
    </source>
</evidence>
<evidence type="ECO:0000259" key="9">
    <source>
        <dbReference type="PROSITE" id="PS51012"/>
    </source>
</evidence>
<dbReference type="Pfam" id="PF12698">
    <property type="entry name" value="ABC2_membrane_3"/>
    <property type="match status" value="1"/>
</dbReference>
<comment type="similarity">
    <text evidence="2">Belongs to the ABC-2 integral membrane protein family.</text>
</comment>
<feature type="transmembrane region" description="Helical" evidence="8">
    <location>
        <begin position="21"/>
        <end position="41"/>
    </location>
</feature>
<feature type="transmembrane region" description="Helical" evidence="8">
    <location>
        <begin position="185"/>
        <end position="207"/>
    </location>
</feature>
<organism evidence="10 11">
    <name type="scientific">Lactobacillus corticis</name>
    <dbReference type="NCBI Taxonomy" id="2201249"/>
    <lineage>
        <taxon>Bacteria</taxon>
        <taxon>Bacillati</taxon>
        <taxon>Bacillota</taxon>
        <taxon>Bacilli</taxon>
        <taxon>Lactobacillales</taxon>
        <taxon>Lactobacillaceae</taxon>
        <taxon>Lactobacillus</taxon>
    </lineage>
</organism>
<keyword evidence="4" id="KW-1003">Cell membrane</keyword>
<gene>
    <name evidence="10" type="ORF">LCB40_03220</name>
</gene>
<protein>
    <submittedName>
        <fullName evidence="10">ABC transporter permease protein</fullName>
    </submittedName>
</protein>
<keyword evidence="3" id="KW-0813">Transport</keyword>
<evidence type="ECO:0000313" key="11">
    <source>
        <dbReference type="Proteomes" id="UP000677218"/>
    </source>
</evidence>
<keyword evidence="5 8" id="KW-0812">Transmembrane</keyword>
<dbReference type="PROSITE" id="PS51012">
    <property type="entry name" value="ABC_TM2"/>
    <property type="match status" value="1"/>
</dbReference>
<name>A0A916QIV7_9LACO</name>
<evidence type="ECO:0000256" key="3">
    <source>
        <dbReference type="ARBA" id="ARBA00022448"/>
    </source>
</evidence>
<dbReference type="InterPro" id="IPR051449">
    <property type="entry name" value="ABC-2_transporter_component"/>
</dbReference>
<comment type="subcellular location">
    <subcellularLocation>
        <location evidence="1">Cell membrane</location>
        <topology evidence="1">Multi-pass membrane protein</topology>
    </subcellularLocation>
</comment>
<sequence>MRTLAISKRIGKELLRDKRTMALVLLAPILIMWLMSVIFSANSETSATIGTVGVSSSITKKLDKVDNVTVKRYQTKSRAKKALKHYHLDAVIIKTGSNKYHLYYANIDYAKTALTKQGFQQALSKQQIAQIKSKITNLSKAINQINQTLPAGHKLQIKKSKSSSKTKITNTYEYGNKDTGFFNKIAPIFIGFFIFFFVFLISGIGLLNERSSGTLERVLATPVRRSEIVAGYMISYGVLAIIQTLIIVATSVWLLDIEIVGSLWLILLIAIVLSAVALSLGIFISTFASSEFQMVQFVPIVLMPQIFFSGIVPLDALPSWCTPLSQIMPLTYAARAMEDVTLKGAGFNEIAGNLGILLIFLAIFTVLNVVGLKQYRKV</sequence>
<dbReference type="InterPro" id="IPR047817">
    <property type="entry name" value="ABC2_TM_bact-type"/>
</dbReference>
<dbReference type="AlphaFoldDB" id="A0A916QIV7"/>
<dbReference type="PANTHER" id="PTHR30294">
    <property type="entry name" value="MEMBRANE COMPONENT OF ABC TRANSPORTER YHHJ-RELATED"/>
    <property type="match status" value="1"/>
</dbReference>
<evidence type="ECO:0000256" key="8">
    <source>
        <dbReference type="SAM" id="Phobius"/>
    </source>
</evidence>
<keyword evidence="11" id="KW-1185">Reference proteome</keyword>
<dbReference type="Proteomes" id="UP000677218">
    <property type="component" value="Unassembled WGS sequence"/>
</dbReference>
<evidence type="ECO:0000256" key="2">
    <source>
        <dbReference type="ARBA" id="ARBA00007783"/>
    </source>
</evidence>